<keyword evidence="3" id="KW-1185">Reference proteome</keyword>
<sequence length="138" mass="15350">METRDKQFREIMKSYRPEKAPVDFTKMVMEEVHRHPVLGAAYEPVFGKWFLRLLGALFAAFIAYASFSTAPGSADAEPSRINSLFSGVPKPDLTGLSAAGENVAGWFGQVPSVVFFALIAATLLLGFDWLLQRRHQRS</sequence>
<keyword evidence="1" id="KW-0472">Membrane</keyword>
<organism evidence="2 3">
    <name type="scientific">Gaoshiqia sediminis</name>
    <dbReference type="NCBI Taxonomy" id="2986998"/>
    <lineage>
        <taxon>Bacteria</taxon>
        <taxon>Pseudomonadati</taxon>
        <taxon>Bacteroidota</taxon>
        <taxon>Bacteroidia</taxon>
        <taxon>Marinilabiliales</taxon>
        <taxon>Prolixibacteraceae</taxon>
        <taxon>Gaoshiqia</taxon>
    </lineage>
</organism>
<feature type="transmembrane region" description="Helical" evidence="1">
    <location>
        <begin position="113"/>
        <end position="131"/>
    </location>
</feature>
<dbReference type="Proteomes" id="UP001163821">
    <property type="component" value="Unassembled WGS sequence"/>
</dbReference>
<dbReference type="EMBL" id="JAPAAF010000004">
    <property type="protein sequence ID" value="MCW0481926.1"/>
    <property type="molecule type" value="Genomic_DNA"/>
</dbReference>
<name>A0AA41Y1V0_9BACT</name>
<keyword evidence="1" id="KW-0812">Transmembrane</keyword>
<reference evidence="2" key="1">
    <citation type="submission" date="2022-10" db="EMBL/GenBank/DDBJ databases">
        <title>Gaoshiqiia sediminis gen. nov., sp. nov., isolated from coastal sediment.</title>
        <authorList>
            <person name="Yu W.X."/>
            <person name="Mu D.S."/>
            <person name="Du J.Z."/>
            <person name="Liang Y.Q."/>
        </authorList>
    </citation>
    <scope>NUCLEOTIDE SEQUENCE</scope>
    <source>
        <strain evidence="2">A06</strain>
    </source>
</reference>
<accession>A0AA41Y1V0</accession>
<keyword evidence="1" id="KW-1133">Transmembrane helix</keyword>
<evidence type="ECO:0000313" key="2">
    <source>
        <dbReference type="EMBL" id="MCW0481926.1"/>
    </source>
</evidence>
<dbReference type="AlphaFoldDB" id="A0AA41Y1V0"/>
<evidence type="ECO:0000313" key="3">
    <source>
        <dbReference type="Proteomes" id="UP001163821"/>
    </source>
</evidence>
<evidence type="ECO:0000256" key="1">
    <source>
        <dbReference type="SAM" id="Phobius"/>
    </source>
</evidence>
<gene>
    <name evidence="2" type="ORF">N2K84_04230</name>
</gene>
<comment type="caution">
    <text evidence="2">The sequence shown here is derived from an EMBL/GenBank/DDBJ whole genome shotgun (WGS) entry which is preliminary data.</text>
</comment>
<proteinExistence type="predicted"/>
<dbReference type="RefSeq" id="WP_282590536.1">
    <property type="nucleotide sequence ID" value="NZ_JAPAAF010000004.1"/>
</dbReference>
<feature type="transmembrane region" description="Helical" evidence="1">
    <location>
        <begin position="49"/>
        <end position="67"/>
    </location>
</feature>
<protein>
    <submittedName>
        <fullName evidence="2">Uncharacterized protein</fullName>
    </submittedName>
</protein>